<protein>
    <submittedName>
        <fullName evidence="5">Glutamate synthase domain-containing protein 2</fullName>
    </submittedName>
</protein>
<evidence type="ECO:0000259" key="4">
    <source>
        <dbReference type="Pfam" id="PF01645"/>
    </source>
</evidence>
<evidence type="ECO:0000313" key="5">
    <source>
        <dbReference type="EMBL" id="SMC52316.1"/>
    </source>
</evidence>
<dbReference type="PIRSF" id="PIRSF006429">
    <property type="entry name" value="GOGAT_lg_2"/>
    <property type="match status" value="1"/>
</dbReference>
<dbReference type="CDD" id="cd02808">
    <property type="entry name" value="GltS_FMN"/>
    <property type="match status" value="1"/>
</dbReference>
<dbReference type="InterPro" id="IPR002932">
    <property type="entry name" value="Glu_synthdom"/>
</dbReference>
<evidence type="ECO:0000256" key="2">
    <source>
        <dbReference type="PIRNR" id="PIRNR006429"/>
    </source>
</evidence>
<dbReference type="AlphaFoldDB" id="A0A1W1ZVC0"/>
<feature type="region of interest" description="Disordered" evidence="3">
    <location>
        <begin position="446"/>
        <end position="473"/>
    </location>
</feature>
<gene>
    <name evidence="5" type="ORF">SAMN04488500_104217</name>
</gene>
<feature type="compositionally biased region" description="Polar residues" evidence="3">
    <location>
        <begin position="464"/>
        <end position="473"/>
    </location>
</feature>
<keyword evidence="6" id="KW-1185">Reference proteome</keyword>
<dbReference type="InterPro" id="IPR013785">
    <property type="entry name" value="Aldolase_TIM"/>
</dbReference>
<evidence type="ECO:0000256" key="3">
    <source>
        <dbReference type="SAM" id="MobiDB-lite"/>
    </source>
</evidence>
<dbReference type="SUPFAM" id="SSF51395">
    <property type="entry name" value="FMN-linked oxidoreductases"/>
    <property type="match status" value="1"/>
</dbReference>
<comment type="similarity">
    <text evidence="1 2">Belongs to the glutamate synthase family.</text>
</comment>
<reference evidence="5 6" key="1">
    <citation type="submission" date="2017-04" db="EMBL/GenBank/DDBJ databases">
        <authorList>
            <person name="Afonso C.L."/>
            <person name="Miller P.J."/>
            <person name="Scott M.A."/>
            <person name="Spackman E."/>
            <person name="Goraichik I."/>
            <person name="Dimitrov K.M."/>
            <person name="Suarez D.L."/>
            <person name="Swayne D.E."/>
        </authorList>
    </citation>
    <scope>NUCLEOTIDE SEQUENCE [LARGE SCALE GENOMIC DNA]</scope>
    <source>
        <strain evidence="5 6">DSM 5090</strain>
    </source>
</reference>
<dbReference type="Gene3D" id="3.20.20.70">
    <property type="entry name" value="Aldolase class I"/>
    <property type="match status" value="1"/>
</dbReference>
<organism evidence="5 6">
    <name type="scientific">Sporomusa malonica</name>
    <dbReference type="NCBI Taxonomy" id="112901"/>
    <lineage>
        <taxon>Bacteria</taxon>
        <taxon>Bacillati</taxon>
        <taxon>Bacillota</taxon>
        <taxon>Negativicutes</taxon>
        <taxon>Selenomonadales</taxon>
        <taxon>Sporomusaceae</taxon>
        <taxon>Sporomusa</taxon>
    </lineage>
</organism>
<dbReference type="PANTHER" id="PTHR43819:SF1">
    <property type="entry name" value="ARCHAEAL-TYPE GLUTAMATE SYNTHASE [NADPH]"/>
    <property type="match status" value="1"/>
</dbReference>
<dbReference type="Pfam" id="PF01645">
    <property type="entry name" value="Glu_synthase"/>
    <property type="match status" value="1"/>
</dbReference>
<proteinExistence type="inferred from homology"/>
<dbReference type="GO" id="GO:0006537">
    <property type="term" value="P:glutamate biosynthetic process"/>
    <property type="evidence" value="ECO:0007669"/>
    <property type="project" value="InterPro"/>
</dbReference>
<accession>A0A1W1ZVC0</accession>
<dbReference type="EMBL" id="FWXI01000004">
    <property type="protein sequence ID" value="SMC52316.1"/>
    <property type="molecule type" value="Genomic_DNA"/>
</dbReference>
<dbReference type="Proteomes" id="UP000192738">
    <property type="component" value="Unassembled WGS sequence"/>
</dbReference>
<dbReference type="STRING" id="112901.SAMN04488500_104217"/>
<dbReference type="GO" id="GO:0015930">
    <property type="term" value="F:glutamate synthase activity"/>
    <property type="evidence" value="ECO:0007669"/>
    <property type="project" value="InterPro"/>
</dbReference>
<evidence type="ECO:0000256" key="1">
    <source>
        <dbReference type="ARBA" id="ARBA00009716"/>
    </source>
</evidence>
<dbReference type="PANTHER" id="PTHR43819">
    <property type="entry name" value="ARCHAEAL-TYPE GLUTAMATE SYNTHASE [NADPH]"/>
    <property type="match status" value="1"/>
</dbReference>
<feature type="domain" description="Glutamate synthase" evidence="4">
    <location>
        <begin position="103"/>
        <end position="417"/>
    </location>
</feature>
<sequence>MEVVALLLNWMMMKMMDPMADEAMAKMLTEDYPDNPFLMVTVAEKLSPRAIMEAAMRAELGKELTRPLGSPIVLSPWEKILLNPKQLFQLPYPDYTQVDTKTVIGPTAKRPLQLDIPIMITGMSYGGSLSLLMKMALAKGAAMAGTSTNTGESAVTNEERDAAKYLIGQYHRGGQLSGQEQLSRLDAIEIQLGQGAWGGAVDEPMPANKIGRHLRQAWHLEEGQGNTVYARMPGKQTPQDYINMVNNMKAQYDVPVGVKIAGTDYIEYELAVIAQTQADYIVVDGSEGGTASSNPTLQDNVGLPTFHTLVRTIDWLKENNLRDRFSVIIAGGLTTPGHFLKALALGADAVYIGTIALMAAMQTQVAKTLPQAPPSQMALYTGKMTDKLDVDKAARHLANFLTSCTVEMQLATQAVGKQALKDLERGDLVSIDRDLSEFANIRYAGSHRQSQGDAIRQESRDQSRNQSPEMQLH</sequence>
<name>A0A1W1ZVC0_9FIRM</name>
<dbReference type="InterPro" id="IPR024188">
    <property type="entry name" value="GltB"/>
</dbReference>
<evidence type="ECO:0000313" key="6">
    <source>
        <dbReference type="Proteomes" id="UP000192738"/>
    </source>
</evidence>